<keyword evidence="3" id="KW-0482">Metalloprotease</keyword>
<feature type="transmembrane region" description="Helical" evidence="1">
    <location>
        <begin position="257"/>
        <end position="277"/>
    </location>
</feature>
<keyword evidence="3" id="KW-0645">Protease</keyword>
<dbReference type="Proteomes" id="UP000292459">
    <property type="component" value="Unassembled WGS sequence"/>
</dbReference>
<dbReference type="GO" id="GO:0008237">
    <property type="term" value="F:metallopeptidase activity"/>
    <property type="evidence" value="ECO:0007669"/>
    <property type="project" value="UniProtKB-KW"/>
</dbReference>
<dbReference type="EMBL" id="QVFV01000001">
    <property type="protein sequence ID" value="RZM81720.1"/>
    <property type="molecule type" value="Genomic_DNA"/>
</dbReference>
<sequence length="280" mass="30459">MEELPRVVVSIVGFCVGWLGVWSLLAIPLSQKIGWRPFQPTPPEQKLALLLPLYALAPVAIAIANRRLHQTWADQGLVRGWHSVWAFGLGWGVAISGLGLVLWVKRLSGLNTLPVADDNTRQSETLRERWLPTVGLLALGLVIGGSEELIFRGWLQTQLALVLSPWGAAAIASALFAVAHLIWDGREGLWQQPGLWLLGLVLVVACWADDGSIAIAWGLHAGWVTGLAYIGEFVRPSPVEEKPTWLTGRAAQPLTDIWDGSLLILTAVVVWLLADLLPPG</sequence>
<organism evidence="3 4">
    <name type="scientific">Leptolyngbya iicbica LK</name>
    <dbReference type="NCBI Taxonomy" id="2294035"/>
    <lineage>
        <taxon>Bacteria</taxon>
        <taxon>Bacillati</taxon>
        <taxon>Cyanobacteriota</taxon>
        <taxon>Cyanophyceae</taxon>
        <taxon>Leptolyngbyales</taxon>
        <taxon>Leptolyngbyaceae</taxon>
        <taxon>Leptolyngbya group</taxon>
        <taxon>Leptolyngbya</taxon>
        <taxon>Leptolyngbya iicbica</taxon>
    </lineage>
</organism>
<name>A0A4V2E3A1_9CYAN</name>
<feature type="transmembrane region" description="Helical" evidence="1">
    <location>
        <begin position="84"/>
        <end position="104"/>
    </location>
</feature>
<keyword evidence="1" id="KW-0472">Membrane</keyword>
<protein>
    <submittedName>
        <fullName evidence="3">CPBP family intramembrane metalloprotease</fullName>
    </submittedName>
</protein>
<dbReference type="InterPro" id="IPR003675">
    <property type="entry name" value="Rce1/LyrA-like_dom"/>
</dbReference>
<accession>A0A4V2E3A1</accession>
<keyword evidence="1" id="KW-1133">Transmembrane helix</keyword>
<dbReference type="GO" id="GO:0006508">
    <property type="term" value="P:proteolysis"/>
    <property type="evidence" value="ECO:0007669"/>
    <property type="project" value="UniProtKB-KW"/>
</dbReference>
<gene>
    <name evidence="3" type="ORF">DYY88_00040</name>
</gene>
<feature type="transmembrane region" description="Helical" evidence="1">
    <location>
        <begin position="6"/>
        <end position="27"/>
    </location>
</feature>
<dbReference type="PANTHER" id="PTHR43592:SF27">
    <property type="entry name" value="SLL0360 PROTEIN"/>
    <property type="match status" value="1"/>
</dbReference>
<keyword evidence="3" id="KW-0378">Hydrolase</keyword>
<feature type="transmembrane region" description="Helical" evidence="1">
    <location>
        <begin position="47"/>
        <end position="64"/>
    </location>
</feature>
<evidence type="ECO:0000313" key="3">
    <source>
        <dbReference type="EMBL" id="RZM81720.1"/>
    </source>
</evidence>
<feature type="transmembrane region" description="Helical" evidence="1">
    <location>
        <begin position="195"/>
        <end position="219"/>
    </location>
</feature>
<keyword evidence="1" id="KW-0812">Transmembrane</keyword>
<dbReference type="OrthoDB" id="3034706at2"/>
<dbReference type="Pfam" id="PF02517">
    <property type="entry name" value="Rce1-like"/>
    <property type="match status" value="1"/>
</dbReference>
<feature type="domain" description="CAAX prenyl protease 2/Lysostaphin resistance protein A-like" evidence="2">
    <location>
        <begin position="131"/>
        <end position="223"/>
    </location>
</feature>
<evidence type="ECO:0000256" key="1">
    <source>
        <dbReference type="SAM" id="Phobius"/>
    </source>
</evidence>
<reference evidence="3 4" key="1">
    <citation type="submission" date="2018-11" db="EMBL/GenBank/DDBJ databases">
        <title>Whole genome sequencing of an environmental sample.</title>
        <authorList>
            <person name="Sarangi A.N."/>
            <person name="Singh D."/>
            <person name="Tripathy S."/>
        </authorList>
    </citation>
    <scope>NUCLEOTIDE SEQUENCE [LARGE SCALE GENOMIC DNA]</scope>
    <source>
        <strain evidence="3 4">Lakshadweep</strain>
    </source>
</reference>
<proteinExistence type="predicted"/>
<keyword evidence="4" id="KW-1185">Reference proteome</keyword>
<evidence type="ECO:0000259" key="2">
    <source>
        <dbReference type="Pfam" id="PF02517"/>
    </source>
</evidence>
<dbReference type="RefSeq" id="WP_052288165.1">
    <property type="nucleotide sequence ID" value="NZ_QVFV01000001.1"/>
</dbReference>
<dbReference type="GO" id="GO:0004175">
    <property type="term" value="F:endopeptidase activity"/>
    <property type="evidence" value="ECO:0007669"/>
    <property type="project" value="UniProtKB-ARBA"/>
</dbReference>
<dbReference type="PANTHER" id="PTHR43592">
    <property type="entry name" value="CAAX AMINO TERMINAL PROTEASE"/>
    <property type="match status" value="1"/>
</dbReference>
<evidence type="ECO:0000313" key="4">
    <source>
        <dbReference type="Proteomes" id="UP000292459"/>
    </source>
</evidence>
<dbReference type="GO" id="GO:0080120">
    <property type="term" value="P:CAAX-box protein maturation"/>
    <property type="evidence" value="ECO:0007669"/>
    <property type="project" value="UniProtKB-ARBA"/>
</dbReference>
<comment type="caution">
    <text evidence="3">The sequence shown here is derived from an EMBL/GenBank/DDBJ whole genome shotgun (WGS) entry which is preliminary data.</text>
</comment>
<feature type="transmembrane region" description="Helical" evidence="1">
    <location>
        <begin position="163"/>
        <end position="183"/>
    </location>
</feature>
<dbReference type="AlphaFoldDB" id="A0A4V2E3A1"/>